<dbReference type="Gene3D" id="1.20.1440.60">
    <property type="entry name" value="23S rRNA-intervening sequence"/>
    <property type="match status" value="1"/>
</dbReference>
<dbReference type="InterPro" id="IPR036583">
    <property type="entry name" value="23S_rRNA_IVS_sf"/>
</dbReference>
<gene>
    <name evidence="1" type="ORF">A2751_05475</name>
</gene>
<proteinExistence type="predicted"/>
<evidence type="ECO:0000313" key="2">
    <source>
        <dbReference type="Proteomes" id="UP000176864"/>
    </source>
</evidence>
<protein>
    <recommendedName>
        <fullName evidence="3">Four helix bundle protein</fullName>
    </recommendedName>
</protein>
<evidence type="ECO:0000313" key="1">
    <source>
        <dbReference type="EMBL" id="OGE79379.1"/>
    </source>
</evidence>
<dbReference type="AlphaFoldDB" id="A0A1F5NNX0"/>
<organism evidence="1 2">
    <name type="scientific">Candidatus Doudnabacteria bacterium RIFCSPHIGHO2_01_FULL_46_14</name>
    <dbReference type="NCBI Taxonomy" id="1817824"/>
    <lineage>
        <taxon>Bacteria</taxon>
        <taxon>Candidatus Doudnaibacteriota</taxon>
    </lineage>
</organism>
<dbReference type="STRING" id="1817824.A2751_05475"/>
<dbReference type="Pfam" id="PF05635">
    <property type="entry name" value="23S_rRNA_IVP"/>
    <property type="match status" value="1"/>
</dbReference>
<accession>A0A1F5NNX0</accession>
<dbReference type="EMBL" id="MFEK01000004">
    <property type="protein sequence ID" value="OGE79379.1"/>
    <property type="molecule type" value="Genomic_DNA"/>
</dbReference>
<dbReference type="Proteomes" id="UP000176864">
    <property type="component" value="Unassembled WGS sequence"/>
</dbReference>
<dbReference type="CDD" id="cd16377">
    <property type="entry name" value="23S_rRNA_IVP_like"/>
    <property type="match status" value="1"/>
</dbReference>
<name>A0A1F5NNX0_9BACT</name>
<dbReference type="InterPro" id="IPR012657">
    <property type="entry name" value="23S_rRNA-intervening_sequence"/>
</dbReference>
<dbReference type="PANTHER" id="PTHR38471">
    <property type="entry name" value="FOUR HELIX BUNDLE PROTEIN"/>
    <property type="match status" value="1"/>
</dbReference>
<dbReference type="NCBIfam" id="TIGR02436">
    <property type="entry name" value="four helix bundle protein"/>
    <property type="match status" value="1"/>
</dbReference>
<comment type="caution">
    <text evidence="1">The sequence shown here is derived from an EMBL/GenBank/DDBJ whole genome shotgun (WGS) entry which is preliminary data.</text>
</comment>
<reference evidence="1 2" key="1">
    <citation type="journal article" date="2016" name="Nat. Commun.">
        <title>Thousands of microbial genomes shed light on interconnected biogeochemical processes in an aquifer system.</title>
        <authorList>
            <person name="Anantharaman K."/>
            <person name="Brown C.T."/>
            <person name="Hug L.A."/>
            <person name="Sharon I."/>
            <person name="Castelle C.J."/>
            <person name="Probst A.J."/>
            <person name="Thomas B.C."/>
            <person name="Singh A."/>
            <person name="Wilkins M.J."/>
            <person name="Karaoz U."/>
            <person name="Brodie E.L."/>
            <person name="Williams K.H."/>
            <person name="Hubbard S.S."/>
            <person name="Banfield J.F."/>
        </authorList>
    </citation>
    <scope>NUCLEOTIDE SEQUENCE [LARGE SCALE GENOMIC DNA]</scope>
</reference>
<dbReference type="PANTHER" id="PTHR38471:SF2">
    <property type="entry name" value="FOUR HELIX BUNDLE PROTEIN"/>
    <property type="match status" value="1"/>
</dbReference>
<evidence type="ECO:0008006" key="3">
    <source>
        <dbReference type="Google" id="ProtNLM"/>
    </source>
</evidence>
<dbReference type="SUPFAM" id="SSF158446">
    <property type="entry name" value="IVS-encoded protein-like"/>
    <property type="match status" value="1"/>
</dbReference>
<sequence>MKTYKDLIVWQKAMDLIVAVYNITENFPKSEIYGLTSQMRRCSVSIPSNIAEGRRRGSKKDYRQFLIMAYASGAELETQIEITKRLLFGKEFDYAKVDSLLDEVMRILNKITNALNS</sequence>